<evidence type="ECO:0000313" key="2">
    <source>
        <dbReference type="EMBL" id="AMW12610.1"/>
    </source>
</evidence>
<protein>
    <submittedName>
        <fullName evidence="2">Uncharacterized protein</fullName>
    </submittedName>
</protein>
<dbReference type="STRING" id="1783515.A4E84_25870"/>
<gene>
    <name evidence="2" type="ORF">A4E84_25870</name>
</gene>
<dbReference type="AlphaFoldDB" id="A0A143C5Z7"/>
<proteinExistence type="predicted"/>
<feature type="compositionally biased region" description="Pro residues" evidence="1">
    <location>
        <begin position="235"/>
        <end position="256"/>
    </location>
</feature>
<organism evidence="2 3">
    <name type="scientific">Streptomyces qaidamensis</name>
    <dbReference type="NCBI Taxonomy" id="1783515"/>
    <lineage>
        <taxon>Bacteria</taxon>
        <taxon>Bacillati</taxon>
        <taxon>Actinomycetota</taxon>
        <taxon>Actinomycetes</taxon>
        <taxon>Kitasatosporales</taxon>
        <taxon>Streptomycetaceae</taxon>
        <taxon>Streptomyces</taxon>
        <taxon>Streptomyces aurantiacus group</taxon>
    </lineage>
</organism>
<dbReference type="EMBL" id="CP015098">
    <property type="protein sequence ID" value="AMW12610.1"/>
    <property type="molecule type" value="Genomic_DNA"/>
</dbReference>
<sequence>MPHDEEMWDPQIPRWHDPEGDHVLPRALRTLPEPWNEGDWNRIAELPRTDERLMEAQRVITALLEDRDLSPPVPEPPSPGLLWHVWEEFHRAVGKSMPRMVDVTWTGVDELVRTWRERPQLYPLQRHVVRHVEAAMLAMIPSLRNDVADSVFRWLALDPDPGRFADWAVALAECCVTEDIGADAAIELLGAMGGPEAWAALERLSMQPDGPAAWKNAEAAQGALWNPENRGRRGPNPPPPARQPPTAPRPAPPTRP</sequence>
<evidence type="ECO:0000313" key="3">
    <source>
        <dbReference type="Proteomes" id="UP000076096"/>
    </source>
</evidence>
<dbReference type="KEGG" id="stsi:A4E84_25870"/>
<feature type="region of interest" description="Disordered" evidence="1">
    <location>
        <begin position="211"/>
        <end position="256"/>
    </location>
</feature>
<keyword evidence="3" id="KW-1185">Reference proteome</keyword>
<evidence type="ECO:0000256" key="1">
    <source>
        <dbReference type="SAM" id="MobiDB-lite"/>
    </source>
</evidence>
<accession>A0A143C5Z7</accession>
<dbReference type="Proteomes" id="UP000076096">
    <property type="component" value="Chromosome"/>
</dbReference>
<name>A0A143C5Z7_9ACTN</name>
<reference evidence="3" key="1">
    <citation type="submission" date="2016-04" db="EMBL/GenBank/DDBJ databases">
        <authorList>
            <person name="Zhang B."/>
        </authorList>
    </citation>
    <scope>NUCLEOTIDE SEQUENCE [LARGE SCALE GENOMIC DNA]</scope>
    <source>
        <strain evidence="3">S10</strain>
    </source>
</reference>